<sequence>MKRIFITGFALLGLMRAHAQEPSADSTAYKAKKLKIEEINLISSYYKQDGNNAAVTGGIGTQELTDISNNLDVKLVKYGETGIKHNFTIEAGIDQYTSASSDMVDLQANSSASSSDIRFYPSLSYSRENEEKGTTLGVGVSSSTEYDYQSFGGNINYAKKTKDRNGEFTAKLQTYLDQVKLITPIELRSANGYGGTEGRNTFAGALGYSQVINQNFQVMVMADIVTQQGYLSLPFHRVYFSDGSVHQEKLPDSRLKIPLGLRASYFLGDNIIIRAYYRYYSDDWKLTSHTADLEVPVKISPFFSISPFYRYYTQTAAKYFDAYKKHDSQDEFYTSNYDLSKFDSSFYGAGFRFNPVNGVFGIKHFNMLEIRYGHYTRSNSLTSDIISINIRCR</sequence>
<evidence type="ECO:0000313" key="3">
    <source>
        <dbReference type="Proteomes" id="UP001464555"/>
    </source>
</evidence>
<accession>A0ABU9HU60</accession>
<keyword evidence="1" id="KW-0732">Signal</keyword>
<dbReference type="RefSeq" id="WP_341695415.1">
    <property type="nucleotide sequence ID" value="NZ_JBBYHR010000001.1"/>
</dbReference>
<reference evidence="2 3" key="1">
    <citation type="submission" date="2024-04" db="EMBL/GenBank/DDBJ databases">
        <title>Flavobacterium sp. DGU11 16S ribosomal RNA gene Genome sequencing and assembly.</title>
        <authorList>
            <person name="Park S."/>
        </authorList>
    </citation>
    <scope>NUCLEOTIDE SEQUENCE [LARGE SCALE GENOMIC DNA]</scope>
    <source>
        <strain evidence="2 3">DGU11</strain>
    </source>
</reference>
<feature type="signal peptide" evidence="1">
    <location>
        <begin position="1"/>
        <end position="19"/>
    </location>
</feature>
<name>A0ABU9HU60_9FLAO</name>
<dbReference type="Pfam" id="PF12094">
    <property type="entry name" value="DUF3570"/>
    <property type="match status" value="1"/>
</dbReference>
<feature type="chain" id="PRO_5046552903" evidence="1">
    <location>
        <begin position="20"/>
        <end position="393"/>
    </location>
</feature>
<gene>
    <name evidence="2" type="ORF">AAEO56_02390</name>
</gene>
<dbReference type="Proteomes" id="UP001464555">
    <property type="component" value="Unassembled WGS sequence"/>
</dbReference>
<dbReference type="EMBL" id="JBBYHR010000001">
    <property type="protein sequence ID" value="MEL1243097.1"/>
    <property type="molecule type" value="Genomic_DNA"/>
</dbReference>
<proteinExistence type="predicted"/>
<keyword evidence="3" id="KW-1185">Reference proteome</keyword>
<protein>
    <submittedName>
        <fullName evidence="2">DUF3570 domain-containing protein</fullName>
    </submittedName>
</protein>
<comment type="caution">
    <text evidence="2">The sequence shown here is derived from an EMBL/GenBank/DDBJ whole genome shotgun (WGS) entry which is preliminary data.</text>
</comment>
<evidence type="ECO:0000313" key="2">
    <source>
        <dbReference type="EMBL" id="MEL1243097.1"/>
    </source>
</evidence>
<evidence type="ECO:0000256" key="1">
    <source>
        <dbReference type="SAM" id="SignalP"/>
    </source>
</evidence>
<dbReference type="InterPro" id="IPR021953">
    <property type="entry name" value="DUF3570"/>
</dbReference>
<organism evidence="2 3">
    <name type="scientific">Flavobacterium arundinis</name>
    <dbReference type="NCBI Taxonomy" id="3139143"/>
    <lineage>
        <taxon>Bacteria</taxon>
        <taxon>Pseudomonadati</taxon>
        <taxon>Bacteroidota</taxon>
        <taxon>Flavobacteriia</taxon>
        <taxon>Flavobacteriales</taxon>
        <taxon>Flavobacteriaceae</taxon>
        <taxon>Flavobacterium</taxon>
    </lineage>
</organism>